<sequence>MALNEEWIQKLTAVHYRAGIGSRILGFIYDLITMFFLWVIVGIFTTLWMLVTSNAPGDDFIFIRTYILENEPHLFYTAIGIQIFVLLLYLFVLPVTFKIPRSVGMMMAGTKFLDMNANEITKLTFLKRECLKWILFPGIFLSLRKSKQSAADSLTKTYVTYY</sequence>
<dbReference type="KEGG" id="aia:AWH56_013740"/>
<reference evidence="7 9" key="1">
    <citation type="submission" date="2016-10" db="EMBL/GenBank/DDBJ databases">
        <title>Draft genome sequences of four alkaliphilic bacteria belonging to the Anaerobacillus genus.</title>
        <authorList>
            <person name="Bassil N.M."/>
            <person name="Lloyd J.R."/>
        </authorList>
    </citation>
    <scope>NUCLEOTIDE SEQUENCE [LARGE SCALE GENOMIC DNA]</scope>
    <source>
        <strain evidence="7 9">NB2006</strain>
    </source>
</reference>
<keyword evidence="4 5" id="KW-0472">Membrane</keyword>
<reference evidence="8 9" key="3">
    <citation type="journal article" date="2019" name="Int. J. Syst. Evol. Microbiol.">
        <title>Anaerobacillus isosaccharinicus sp. nov., an alkaliphilic bacterium which degrades isosaccharinic acid.</title>
        <authorList>
            <person name="Bassil N.M."/>
            <person name="Lloyd J.R."/>
        </authorList>
    </citation>
    <scope>NUCLEOTIDE SEQUENCE [LARGE SCALE GENOMIC DNA]</scope>
    <source>
        <strain evidence="8 9">NB2006</strain>
    </source>
</reference>
<dbReference type="Pfam" id="PF06271">
    <property type="entry name" value="RDD"/>
    <property type="match status" value="1"/>
</dbReference>
<keyword evidence="2 5" id="KW-0812">Transmembrane</keyword>
<evidence type="ECO:0000256" key="3">
    <source>
        <dbReference type="ARBA" id="ARBA00022989"/>
    </source>
</evidence>
<dbReference type="OrthoDB" id="9831938at2"/>
<evidence type="ECO:0000256" key="5">
    <source>
        <dbReference type="SAM" id="Phobius"/>
    </source>
</evidence>
<feature type="domain" description="RDD" evidence="6">
    <location>
        <begin position="18"/>
        <end position="140"/>
    </location>
</feature>
<evidence type="ECO:0000313" key="7">
    <source>
        <dbReference type="EMBL" id="OIJ03516.1"/>
    </source>
</evidence>
<comment type="subcellular location">
    <subcellularLocation>
        <location evidence="1">Membrane</location>
        <topology evidence="1">Multi-pass membrane protein</topology>
    </subcellularLocation>
</comment>
<dbReference type="RefSeq" id="WP_071319581.1">
    <property type="nucleotide sequence ID" value="NZ_CP063356.2"/>
</dbReference>
<proteinExistence type="predicted"/>
<gene>
    <name evidence="8" type="ORF">AWH56_013740</name>
    <name evidence="7" type="ORF">AWH56_24740</name>
</gene>
<feature type="transmembrane region" description="Helical" evidence="5">
    <location>
        <begin position="27"/>
        <end position="51"/>
    </location>
</feature>
<evidence type="ECO:0000313" key="9">
    <source>
        <dbReference type="Proteomes" id="UP000180175"/>
    </source>
</evidence>
<reference evidence="8 9" key="2">
    <citation type="journal article" date="2017" name="Genome Announc.">
        <title>Draft Genome Sequences of Four Alkaliphilic Bacteria Belonging to the Anaerobacillus Genus.</title>
        <authorList>
            <person name="Bassil N.M."/>
            <person name="Lloyd J.R."/>
        </authorList>
    </citation>
    <scope>NUCLEOTIDE SEQUENCE [LARGE SCALE GENOMIC DNA]</scope>
    <source>
        <strain evidence="8 9">NB2006</strain>
    </source>
</reference>
<evidence type="ECO:0000256" key="2">
    <source>
        <dbReference type="ARBA" id="ARBA00022692"/>
    </source>
</evidence>
<dbReference type="EMBL" id="LQXD01000211">
    <property type="protein sequence ID" value="OIJ03516.1"/>
    <property type="molecule type" value="Genomic_DNA"/>
</dbReference>
<dbReference type="AlphaFoldDB" id="A0A1S2KTR5"/>
<keyword evidence="9" id="KW-1185">Reference proteome</keyword>
<evidence type="ECO:0000256" key="1">
    <source>
        <dbReference type="ARBA" id="ARBA00004141"/>
    </source>
</evidence>
<evidence type="ECO:0000313" key="8">
    <source>
        <dbReference type="EMBL" id="QOY33820.1"/>
    </source>
</evidence>
<feature type="transmembrane region" description="Helical" evidence="5">
    <location>
        <begin position="74"/>
        <end position="97"/>
    </location>
</feature>
<evidence type="ECO:0000259" key="6">
    <source>
        <dbReference type="Pfam" id="PF06271"/>
    </source>
</evidence>
<reference evidence="8" key="4">
    <citation type="submission" date="2020-10" db="EMBL/GenBank/DDBJ databases">
        <authorList>
            <person name="Bassil N.M."/>
            <person name="Lloyd J.R."/>
        </authorList>
    </citation>
    <scope>NUCLEOTIDE SEQUENCE</scope>
    <source>
        <strain evidence="8">NB2006</strain>
    </source>
</reference>
<organism evidence="7 9">
    <name type="scientific">Anaerobacillus isosaccharinicus</name>
    <dbReference type="NCBI Taxonomy" id="1532552"/>
    <lineage>
        <taxon>Bacteria</taxon>
        <taxon>Bacillati</taxon>
        <taxon>Bacillota</taxon>
        <taxon>Bacilli</taxon>
        <taxon>Bacillales</taxon>
        <taxon>Bacillaceae</taxon>
        <taxon>Anaerobacillus</taxon>
    </lineage>
</organism>
<evidence type="ECO:0000256" key="4">
    <source>
        <dbReference type="ARBA" id="ARBA00023136"/>
    </source>
</evidence>
<dbReference type="GO" id="GO:0016020">
    <property type="term" value="C:membrane"/>
    <property type="evidence" value="ECO:0007669"/>
    <property type="project" value="UniProtKB-SubCell"/>
</dbReference>
<dbReference type="Proteomes" id="UP000180175">
    <property type="component" value="Chromosome"/>
</dbReference>
<name>A0A1S2KTR5_9BACI</name>
<keyword evidence="3 5" id="KW-1133">Transmembrane helix</keyword>
<accession>A0A1S2KTR5</accession>
<dbReference type="InterPro" id="IPR010432">
    <property type="entry name" value="RDD"/>
</dbReference>
<protein>
    <submittedName>
        <fullName evidence="8">RDD family protein</fullName>
    </submittedName>
</protein>
<dbReference type="EMBL" id="CP063356">
    <property type="protein sequence ID" value="QOY33820.1"/>
    <property type="molecule type" value="Genomic_DNA"/>
</dbReference>